<gene>
    <name evidence="1" type="ORF">HDF10_001480</name>
</gene>
<evidence type="ECO:0000313" key="2">
    <source>
        <dbReference type="Proteomes" id="UP000569092"/>
    </source>
</evidence>
<name>A0A7W8N514_9BACT</name>
<comment type="caution">
    <text evidence="1">The sequence shown here is derived from an EMBL/GenBank/DDBJ whole genome shotgun (WGS) entry which is preliminary data.</text>
</comment>
<accession>A0A7W8N514</accession>
<dbReference type="Proteomes" id="UP000569092">
    <property type="component" value="Unassembled WGS sequence"/>
</dbReference>
<dbReference type="EMBL" id="JACHDZ010000002">
    <property type="protein sequence ID" value="MBB5343505.1"/>
    <property type="molecule type" value="Genomic_DNA"/>
</dbReference>
<evidence type="ECO:0000313" key="1">
    <source>
        <dbReference type="EMBL" id="MBB5343505.1"/>
    </source>
</evidence>
<sequence length="57" mass="6051">MLPRMASIAAVSAYEGFSAEGVGVPSRTAKPATVWGDGRTVEQDLSNMKGGFHLNQR</sequence>
<reference evidence="1 2" key="1">
    <citation type="submission" date="2020-08" db="EMBL/GenBank/DDBJ databases">
        <title>Genomic Encyclopedia of Type Strains, Phase IV (KMG-V): Genome sequencing to study the core and pangenomes of soil and plant-associated prokaryotes.</title>
        <authorList>
            <person name="Whitman W."/>
        </authorList>
    </citation>
    <scope>NUCLEOTIDE SEQUENCE [LARGE SCALE GENOMIC DNA]</scope>
    <source>
        <strain evidence="1 2">M8US30</strain>
    </source>
</reference>
<organism evidence="1 2">
    <name type="scientific">Tunturiibacter lichenicola</name>
    <dbReference type="NCBI Taxonomy" id="2051959"/>
    <lineage>
        <taxon>Bacteria</taxon>
        <taxon>Pseudomonadati</taxon>
        <taxon>Acidobacteriota</taxon>
        <taxon>Terriglobia</taxon>
        <taxon>Terriglobales</taxon>
        <taxon>Acidobacteriaceae</taxon>
        <taxon>Tunturiibacter</taxon>
    </lineage>
</organism>
<proteinExistence type="predicted"/>
<dbReference type="AlphaFoldDB" id="A0A7W8N514"/>
<protein>
    <submittedName>
        <fullName evidence="1">Uncharacterized protein</fullName>
    </submittedName>
</protein>